<dbReference type="RefSeq" id="WP_049714802.1">
    <property type="nucleotide sequence ID" value="NZ_LFXA01000002.1"/>
</dbReference>
<evidence type="ECO:0000259" key="1">
    <source>
        <dbReference type="Pfam" id="PF01814"/>
    </source>
</evidence>
<name>A0A0K9XL50_9ACTN</name>
<dbReference type="PATRIC" id="fig|1678637.3.peg.1267"/>
<dbReference type="AlphaFoldDB" id="A0A0K9XL50"/>
<dbReference type="STRING" id="1678637.AC230_05845"/>
<proteinExistence type="predicted"/>
<evidence type="ECO:0000313" key="3">
    <source>
        <dbReference type="Proteomes" id="UP000037288"/>
    </source>
</evidence>
<dbReference type="Pfam" id="PF01814">
    <property type="entry name" value="Hemerythrin"/>
    <property type="match status" value="1"/>
</dbReference>
<gene>
    <name evidence="2" type="ORF">AC230_05845</name>
</gene>
<dbReference type="Gene3D" id="1.20.120.520">
    <property type="entry name" value="nmb1532 protein domain like"/>
    <property type="match status" value="1"/>
</dbReference>
<dbReference type="EMBL" id="LFXA01000002">
    <property type="protein sequence ID" value="KNB54060.1"/>
    <property type="molecule type" value="Genomic_DNA"/>
</dbReference>
<dbReference type="OrthoDB" id="3212362at2"/>
<accession>A0A0K9XL50</accession>
<feature type="domain" description="Hemerythrin-like" evidence="1">
    <location>
        <begin position="19"/>
        <end position="132"/>
    </location>
</feature>
<protein>
    <submittedName>
        <fullName evidence="2">Hemerythrin</fullName>
    </submittedName>
</protein>
<evidence type="ECO:0000313" key="2">
    <source>
        <dbReference type="EMBL" id="KNB54060.1"/>
    </source>
</evidence>
<dbReference type="InterPro" id="IPR012312">
    <property type="entry name" value="Hemerythrin-like"/>
</dbReference>
<keyword evidence="3" id="KW-1185">Reference proteome</keyword>
<organism evidence="2 3">
    <name type="scientific">Streptomyces caatingaensis</name>
    <dbReference type="NCBI Taxonomy" id="1678637"/>
    <lineage>
        <taxon>Bacteria</taxon>
        <taxon>Bacillati</taxon>
        <taxon>Actinomycetota</taxon>
        <taxon>Actinomycetes</taxon>
        <taxon>Kitasatosporales</taxon>
        <taxon>Streptomycetaceae</taxon>
        <taxon>Streptomyces</taxon>
    </lineage>
</organism>
<dbReference type="Proteomes" id="UP000037288">
    <property type="component" value="Unassembled WGS sequence"/>
</dbReference>
<dbReference type="PANTHER" id="PTHR35585:SF1">
    <property type="entry name" value="HHE DOMAIN PROTEIN (AFU_ORTHOLOGUE AFUA_4G00730)"/>
    <property type="match status" value="1"/>
</dbReference>
<reference evidence="3" key="1">
    <citation type="submission" date="2015-07" db="EMBL/GenBank/DDBJ databases">
        <title>Draft genome sequence of Streptomyces sp. CMAA 1322, a bacterium isolated from Caatinga biome, from dry forest semiarid of Brazil.</title>
        <authorList>
            <person name="Santos S.N."/>
            <person name="Gacesa R."/>
            <person name="Taketani R.G."/>
            <person name="Long P.F."/>
            <person name="Melo I.S."/>
        </authorList>
    </citation>
    <scope>NUCLEOTIDE SEQUENCE [LARGE SCALE GENOMIC DNA]</scope>
    <source>
        <strain evidence="3">CMAA 1322</strain>
    </source>
</reference>
<sequence length="192" mass="21225">MTLHRTAGQDPESNDVVLLLERQHEEIRHRMEAVLTATGRERARAFRRFVHLLAVHETAEEEIVHPFVRHAAEGGAGLVDDRLGEEEAVERELAALGDGDLDAEDFVTRFTEVYEDVLAHARAEEEEEFPRLREAADDARLQLMAKALRAAEAVAPTRPHPGTSSAAGNLALGPFAAVVDRTREAIRLALGR</sequence>
<comment type="caution">
    <text evidence="2">The sequence shown here is derived from an EMBL/GenBank/DDBJ whole genome shotgun (WGS) entry which is preliminary data.</text>
</comment>
<dbReference type="PANTHER" id="PTHR35585">
    <property type="entry name" value="HHE DOMAIN PROTEIN (AFU_ORTHOLOGUE AFUA_4G00730)"/>
    <property type="match status" value="1"/>
</dbReference>